<name>A0A3A9Y382_9ACTN</name>
<evidence type="ECO:0000313" key="2">
    <source>
        <dbReference type="EMBL" id="RKN32220.1"/>
    </source>
</evidence>
<evidence type="ECO:0000259" key="1">
    <source>
        <dbReference type="Pfam" id="PF14028"/>
    </source>
</evidence>
<proteinExistence type="predicted"/>
<accession>A0A3A9Y382</accession>
<sequence length="366" mass="40927">MRWHCFQIYYHADNKDRLILEAIRPVARRLGDQVDSLYYLRHWLRGPHVRLYVRCTPEVLATLARPAIDELVGRFLAEVPSTVRLDPQEHLPMHRRLAELESESGDLLPWYPDNSLHLSTEVDPPPSEATTAGLLADFYSDTTELAFRMTEEIAAGGRRLGIAFDLMIATAHSLSGVGLARGGLSFRSHAEAFLHGFPEGRGLRDAWDRHYRRSAATLVGRVRAVVADLDGATSAVPYARDWLDALRPYRDRAGRLVSAGLLMDQAPPVDADADIVDLTQVSPFHRELFATSAWQEQTEATEWFLSYKLVLNYTYLHLTRLGVNPVERFLLCHLAACAVEQAHGVSAVELIRTLADPSVTAAEAAR</sequence>
<gene>
    <name evidence="2" type="ORF">D7044_13180</name>
</gene>
<dbReference type="Proteomes" id="UP000275865">
    <property type="component" value="Unassembled WGS sequence"/>
</dbReference>
<dbReference type="AlphaFoldDB" id="A0A3A9Y382"/>
<evidence type="ECO:0000313" key="3">
    <source>
        <dbReference type="Proteomes" id="UP000275865"/>
    </source>
</evidence>
<dbReference type="RefSeq" id="WP_120689006.1">
    <property type="nucleotide sequence ID" value="NZ_RAZT01000006.1"/>
</dbReference>
<dbReference type="Pfam" id="PF14028">
    <property type="entry name" value="Lant_dehydr_C"/>
    <property type="match status" value="1"/>
</dbReference>
<comment type="caution">
    <text evidence="2">The sequence shown here is derived from an EMBL/GenBank/DDBJ whole genome shotgun (WGS) entry which is preliminary data.</text>
</comment>
<dbReference type="NCBIfam" id="NF045556">
    <property type="entry name" value="TbtD_PbtD_pyrid"/>
    <property type="match status" value="1"/>
</dbReference>
<reference evidence="2 3" key="1">
    <citation type="submission" date="2018-09" db="EMBL/GenBank/DDBJ databases">
        <title>Micromonospora sp. nov. MS1-9, isolated from a root of Musa sp.</title>
        <authorList>
            <person name="Kuncharoen N."/>
            <person name="Kudo T."/>
            <person name="Ohkuma M."/>
            <person name="Yuki M."/>
            <person name="Tanasupawat S."/>
        </authorList>
    </citation>
    <scope>NUCLEOTIDE SEQUENCE [LARGE SCALE GENOMIC DNA]</scope>
    <source>
        <strain evidence="2 3">MS1-9</strain>
    </source>
</reference>
<dbReference type="InterPro" id="IPR023809">
    <property type="entry name" value="Thiopep_bacteriocin_synth_dom"/>
</dbReference>
<organism evidence="2 3">
    <name type="scientific">Micromonospora musae</name>
    <dbReference type="NCBI Taxonomy" id="1894970"/>
    <lineage>
        <taxon>Bacteria</taxon>
        <taxon>Bacillati</taxon>
        <taxon>Actinomycetota</taxon>
        <taxon>Actinomycetes</taxon>
        <taxon>Micromonosporales</taxon>
        <taxon>Micromonosporaceae</taxon>
        <taxon>Micromonospora</taxon>
    </lineage>
</organism>
<dbReference type="EMBL" id="RAZT01000006">
    <property type="protein sequence ID" value="RKN32220.1"/>
    <property type="molecule type" value="Genomic_DNA"/>
</dbReference>
<feature type="domain" description="Thiopeptide-type bacteriocin biosynthesis" evidence="1">
    <location>
        <begin position="3"/>
        <end position="338"/>
    </location>
</feature>
<protein>
    <recommendedName>
        <fullName evidence="1">Thiopeptide-type bacteriocin biosynthesis domain-containing protein</fullName>
    </recommendedName>
</protein>
<dbReference type="InterPro" id="IPR054643">
    <property type="entry name" value="TbtD_PbtD_pyrid"/>
</dbReference>